<evidence type="ECO:0000256" key="4">
    <source>
        <dbReference type="ARBA" id="ARBA00023273"/>
    </source>
</evidence>
<evidence type="ECO:0000313" key="9">
    <source>
        <dbReference type="EMBL" id="GIX72754.1"/>
    </source>
</evidence>
<feature type="compositionally biased region" description="Basic and acidic residues" evidence="7">
    <location>
        <begin position="702"/>
        <end position="716"/>
    </location>
</feature>
<evidence type="ECO:0000256" key="1">
    <source>
        <dbReference type="ARBA" id="ARBA00004316"/>
    </source>
</evidence>
<dbReference type="PANTHER" id="PTHR15735">
    <property type="entry name" value="FCH AND DOUBLE SH3 DOMAINS PROTEIN"/>
    <property type="match status" value="1"/>
</dbReference>
<dbReference type="InterPro" id="IPR035460">
    <property type="entry name" value="FCHSD_SH3_1"/>
</dbReference>
<evidence type="ECO:0000259" key="8">
    <source>
        <dbReference type="PROSITE" id="PS50002"/>
    </source>
</evidence>
<dbReference type="PRINTS" id="PR00452">
    <property type="entry name" value="SH3DOMAIN"/>
</dbReference>
<reference evidence="9 10" key="1">
    <citation type="submission" date="2021-06" db="EMBL/GenBank/DDBJ databases">
        <title>Caerostris extrusa draft genome.</title>
        <authorList>
            <person name="Kono N."/>
            <person name="Arakawa K."/>
        </authorList>
    </citation>
    <scope>NUCLEOTIDE SEQUENCE [LARGE SCALE GENOMIC DNA]</scope>
</reference>
<evidence type="ECO:0000256" key="5">
    <source>
        <dbReference type="PROSITE-ProRule" id="PRU00192"/>
    </source>
</evidence>
<gene>
    <name evidence="9" type="primary">nwk</name>
    <name evidence="9" type="ORF">CEXT_535191</name>
</gene>
<feature type="domain" description="SH3" evidence="8">
    <location>
        <begin position="373"/>
        <end position="434"/>
    </location>
</feature>
<keyword evidence="3" id="KW-0446">Lipid-binding</keyword>
<comment type="subcellular location">
    <subcellularLocation>
        <location evidence="1">Cell projection</location>
    </subcellularLocation>
</comment>
<comment type="caution">
    <text evidence="9">The sequence shown here is derived from an EMBL/GenBank/DDBJ whole genome shotgun (WGS) entry which is preliminary data.</text>
</comment>
<dbReference type="CDD" id="cd11761">
    <property type="entry name" value="SH3_FCHSD_1"/>
    <property type="match status" value="1"/>
</dbReference>
<dbReference type="SMART" id="SM00326">
    <property type="entry name" value="SH3"/>
    <property type="match status" value="1"/>
</dbReference>
<feature type="compositionally biased region" description="Low complexity" evidence="7">
    <location>
        <begin position="270"/>
        <end position="286"/>
    </location>
</feature>
<dbReference type="GO" id="GO:0007274">
    <property type="term" value="P:neuromuscular synaptic transmission"/>
    <property type="evidence" value="ECO:0007669"/>
    <property type="project" value="TreeGrafter"/>
</dbReference>
<dbReference type="GO" id="GO:0030833">
    <property type="term" value="P:regulation of actin filament polymerization"/>
    <property type="evidence" value="ECO:0007669"/>
    <property type="project" value="TreeGrafter"/>
</dbReference>
<evidence type="ECO:0000256" key="2">
    <source>
        <dbReference type="ARBA" id="ARBA00022443"/>
    </source>
</evidence>
<dbReference type="GO" id="GO:0008289">
    <property type="term" value="F:lipid binding"/>
    <property type="evidence" value="ECO:0007669"/>
    <property type="project" value="UniProtKB-KW"/>
</dbReference>
<dbReference type="InterPro" id="IPR001452">
    <property type="entry name" value="SH3_domain"/>
</dbReference>
<dbReference type="GO" id="GO:0055037">
    <property type="term" value="C:recycling endosome"/>
    <property type="evidence" value="ECO:0007669"/>
    <property type="project" value="TreeGrafter"/>
</dbReference>
<dbReference type="InterPro" id="IPR001060">
    <property type="entry name" value="FCH_dom"/>
</dbReference>
<dbReference type="EMBL" id="BPLR01019875">
    <property type="protein sequence ID" value="GIX72754.1"/>
    <property type="molecule type" value="Genomic_DNA"/>
</dbReference>
<feature type="region of interest" description="Disordered" evidence="7">
    <location>
        <begin position="301"/>
        <end position="320"/>
    </location>
</feature>
<dbReference type="Pfam" id="PF00611">
    <property type="entry name" value="FCH"/>
    <property type="match status" value="1"/>
</dbReference>
<feature type="region of interest" description="Disordered" evidence="7">
    <location>
        <begin position="254"/>
        <end position="289"/>
    </location>
</feature>
<dbReference type="PROSITE" id="PS50002">
    <property type="entry name" value="SH3"/>
    <property type="match status" value="1"/>
</dbReference>
<keyword evidence="4" id="KW-0966">Cell projection</keyword>
<evidence type="ECO:0000313" key="10">
    <source>
        <dbReference type="Proteomes" id="UP001054945"/>
    </source>
</evidence>
<dbReference type="Proteomes" id="UP001054945">
    <property type="component" value="Unassembled WGS sequence"/>
</dbReference>
<feature type="region of interest" description="Disordered" evidence="7">
    <location>
        <begin position="606"/>
        <end position="795"/>
    </location>
</feature>
<proteinExistence type="predicted"/>
<protein>
    <submittedName>
        <fullName evidence="9">Protein nervous wreck</fullName>
    </submittedName>
</protein>
<keyword evidence="10" id="KW-1185">Reference proteome</keyword>
<organism evidence="9 10">
    <name type="scientific">Caerostris extrusa</name>
    <name type="common">Bark spider</name>
    <name type="synonym">Caerostris bankana</name>
    <dbReference type="NCBI Taxonomy" id="172846"/>
    <lineage>
        <taxon>Eukaryota</taxon>
        <taxon>Metazoa</taxon>
        <taxon>Ecdysozoa</taxon>
        <taxon>Arthropoda</taxon>
        <taxon>Chelicerata</taxon>
        <taxon>Arachnida</taxon>
        <taxon>Araneae</taxon>
        <taxon>Araneomorphae</taxon>
        <taxon>Entelegynae</taxon>
        <taxon>Araneoidea</taxon>
        <taxon>Araneidae</taxon>
        <taxon>Caerostris</taxon>
    </lineage>
</organism>
<evidence type="ECO:0000256" key="3">
    <source>
        <dbReference type="ARBA" id="ARBA00023121"/>
    </source>
</evidence>
<keyword evidence="2 5" id="KW-0728">SH3 domain</keyword>
<evidence type="ECO:0000256" key="7">
    <source>
        <dbReference type="SAM" id="MobiDB-lite"/>
    </source>
</evidence>
<feature type="compositionally biased region" description="Basic and acidic residues" evidence="7">
    <location>
        <begin position="651"/>
        <end position="665"/>
    </location>
</feature>
<dbReference type="AlphaFoldDB" id="A0AAV4MLB6"/>
<dbReference type="GO" id="GO:0031594">
    <property type="term" value="C:neuromuscular junction"/>
    <property type="evidence" value="ECO:0007669"/>
    <property type="project" value="TreeGrafter"/>
</dbReference>
<dbReference type="InterPro" id="IPR027267">
    <property type="entry name" value="AH/BAR_dom_sf"/>
</dbReference>
<dbReference type="GO" id="GO:0042995">
    <property type="term" value="C:cell projection"/>
    <property type="evidence" value="ECO:0007669"/>
    <property type="project" value="UniProtKB-SubCell"/>
</dbReference>
<sequence>MSVKMQPPPRKGKVTTALKNIHNEQLVKLQMKHQQDSDFLDDIRNFSKMRAVIERDYAQALLKLATSHLQKERIWDTVYGVWKTLLDETEKIAKARLAATEVYQQQVSEGAKSLRLYKLQVAKKFSFRREACDIQATKARNDYVLALIAANAHQTKFYENDLPELVQINKLSIEHNAALCLSKEARRWISCVAKEHPYTLQSDQIGPQAELEARIDELRQIIRKSQTSKKKAEARLEAMKEAGVNVEDWVKTSDTESVGASDSPADHFSRSGTVTSRSSRQSYQSSEVFEGSVEVNDAAFYDSDTTEPPTSAPAVVDTEPETPYMPDLTSAIDVVAAVQEAWDAAAEAEEIEEPEPVAAVQEPLVNGEVPASAPGQRCVALFSYEATNTDELSFVEQEELELINEGDGDGWVMARNYRGEEGYIPQNYVEVVEPQASESSSRPPLTSFSSVDYTMPSEDKEAGIDVESQPVSQPETVETNAEPVISELATTEIQRPTELPYDERVSCCQAIYDYEATCDEELSFYEVVEELKESGEPITPSTPMSPPDAPPPPAFTPPEAQLVIPPAAVILTQPTPEIEQAEGSEPQAVILNMDEDFHIELNKKPLSQPQEQLSASDTESSEHETAATDNPVNYAPLVSSPDSPTKTMVDGVKDTSNEAETKEEINSEITSPSVGTDDCPTVVITAITGGDTPVSDEEMEIKEESAIPEKKEEEKSPAAAPDVNPDAFECNFDDDFANKPAPEPSHDSQAAKTQASKEAESVKMDINGIDKTQSFTSDGNQDFFSGVAESSETTG</sequence>
<dbReference type="SUPFAM" id="SSF103657">
    <property type="entry name" value="BAR/IMD domain-like"/>
    <property type="match status" value="1"/>
</dbReference>
<dbReference type="InterPro" id="IPR036028">
    <property type="entry name" value="SH3-like_dom_sf"/>
</dbReference>
<feature type="compositionally biased region" description="Polar residues" evidence="7">
    <location>
        <begin position="770"/>
        <end position="795"/>
    </location>
</feature>
<dbReference type="Gene3D" id="1.20.1270.60">
    <property type="entry name" value="Arfaptin homology (AH) domain/BAR domain"/>
    <property type="match status" value="2"/>
</dbReference>
<dbReference type="Gene3D" id="2.30.30.40">
    <property type="entry name" value="SH3 Domains"/>
    <property type="match status" value="1"/>
</dbReference>
<accession>A0AAV4MLB6</accession>
<dbReference type="Pfam" id="PF00018">
    <property type="entry name" value="SH3_1"/>
    <property type="match status" value="1"/>
</dbReference>
<feature type="coiled-coil region" evidence="6">
    <location>
        <begin position="208"/>
        <end position="242"/>
    </location>
</feature>
<feature type="compositionally biased region" description="Polar residues" evidence="7">
    <location>
        <begin position="606"/>
        <end position="618"/>
    </location>
</feature>
<dbReference type="PANTHER" id="PTHR15735:SF21">
    <property type="entry name" value="PROTEIN NERVOUS WRECK"/>
    <property type="match status" value="1"/>
</dbReference>
<name>A0AAV4MLB6_CAEEX</name>
<evidence type="ECO:0000256" key="6">
    <source>
        <dbReference type="SAM" id="Coils"/>
    </source>
</evidence>
<keyword evidence="6" id="KW-0175">Coiled coil</keyword>
<dbReference type="SUPFAM" id="SSF50044">
    <property type="entry name" value="SH3-domain"/>
    <property type="match status" value="1"/>
</dbReference>